<feature type="region of interest" description="Disordered" evidence="1">
    <location>
        <begin position="204"/>
        <end position="226"/>
    </location>
</feature>
<dbReference type="Gene3D" id="2.30.180.10">
    <property type="entry name" value="FAS1 domain"/>
    <property type="match status" value="2"/>
</dbReference>
<feature type="compositionally biased region" description="Basic residues" evidence="1">
    <location>
        <begin position="87"/>
        <end position="98"/>
    </location>
</feature>
<dbReference type="Pfam" id="PF02469">
    <property type="entry name" value="Fasciclin"/>
    <property type="match status" value="2"/>
</dbReference>
<dbReference type="InterPro" id="IPR000782">
    <property type="entry name" value="FAS1_domain"/>
</dbReference>
<organism evidence="3 4">
    <name type="scientific">Parathielavia hyrcaniae</name>
    <dbReference type="NCBI Taxonomy" id="113614"/>
    <lineage>
        <taxon>Eukaryota</taxon>
        <taxon>Fungi</taxon>
        <taxon>Dikarya</taxon>
        <taxon>Ascomycota</taxon>
        <taxon>Pezizomycotina</taxon>
        <taxon>Sordariomycetes</taxon>
        <taxon>Sordariomycetidae</taxon>
        <taxon>Sordariales</taxon>
        <taxon>Chaetomiaceae</taxon>
        <taxon>Parathielavia</taxon>
    </lineage>
</organism>
<evidence type="ECO:0000256" key="1">
    <source>
        <dbReference type="SAM" id="MobiDB-lite"/>
    </source>
</evidence>
<feature type="region of interest" description="Disordered" evidence="1">
    <location>
        <begin position="76"/>
        <end position="103"/>
    </location>
</feature>
<dbReference type="InterPro" id="IPR050904">
    <property type="entry name" value="Adhesion/Biosynth-related"/>
</dbReference>
<name>A0AAN6Q274_9PEZI</name>
<dbReference type="SUPFAM" id="SSF82153">
    <property type="entry name" value="FAS1 domain"/>
    <property type="match status" value="2"/>
</dbReference>
<gene>
    <name evidence="3" type="ORF">N658DRAFT_506437</name>
</gene>
<dbReference type="AlphaFoldDB" id="A0AAN6Q274"/>
<feature type="compositionally biased region" description="Basic residues" evidence="1">
    <location>
        <begin position="217"/>
        <end position="226"/>
    </location>
</feature>
<reference evidence="3" key="2">
    <citation type="submission" date="2023-05" db="EMBL/GenBank/DDBJ databases">
        <authorList>
            <consortium name="Lawrence Berkeley National Laboratory"/>
            <person name="Steindorff A."/>
            <person name="Hensen N."/>
            <person name="Bonometti L."/>
            <person name="Westerberg I."/>
            <person name="Brannstrom I.O."/>
            <person name="Guillou S."/>
            <person name="Cros-Aarteil S."/>
            <person name="Calhoun S."/>
            <person name="Haridas S."/>
            <person name="Kuo A."/>
            <person name="Mondo S."/>
            <person name="Pangilinan J."/>
            <person name="Riley R."/>
            <person name="Labutti K."/>
            <person name="Andreopoulos B."/>
            <person name="Lipzen A."/>
            <person name="Chen C."/>
            <person name="Yanf M."/>
            <person name="Daum C."/>
            <person name="Ng V."/>
            <person name="Clum A."/>
            <person name="Ohm R."/>
            <person name="Martin F."/>
            <person name="Silar P."/>
            <person name="Natvig D."/>
            <person name="Lalanne C."/>
            <person name="Gautier V."/>
            <person name="Ament-Velasquez S.L."/>
            <person name="Kruys A."/>
            <person name="Hutchinson M.I."/>
            <person name="Powell A.J."/>
            <person name="Barry K."/>
            <person name="Miller A.N."/>
            <person name="Grigoriev I.V."/>
            <person name="Debuchy R."/>
            <person name="Gladieux P."/>
            <person name="Thoren M.H."/>
            <person name="Johannesson H."/>
        </authorList>
    </citation>
    <scope>NUCLEOTIDE SEQUENCE</scope>
    <source>
        <strain evidence="3">CBS 757.83</strain>
    </source>
</reference>
<evidence type="ECO:0000313" key="4">
    <source>
        <dbReference type="Proteomes" id="UP001305647"/>
    </source>
</evidence>
<dbReference type="InterPro" id="IPR036378">
    <property type="entry name" value="FAS1_dom_sf"/>
</dbReference>
<feature type="domain" description="FAS1" evidence="2">
    <location>
        <begin position="103"/>
        <end position="266"/>
    </location>
</feature>
<dbReference type="EMBL" id="MU863632">
    <property type="protein sequence ID" value="KAK4102234.1"/>
    <property type="molecule type" value="Genomic_DNA"/>
</dbReference>
<accession>A0AAN6Q274</accession>
<feature type="compositionally biased region" description="Low complexity" evidence="1">
    <location>
        <begin position="204"/>
        <end position="216"/>
    </location>
</feature>
<dbReference type="PANTHER" id="PTHR10900:SF125">
    <property type="entry name" value="FAS1 DOMAIN-CONTAINING PROTEIN YLR001C"/>
    <property type="match status" value="1"/>
</dbReference>
<protein>
    <submittedName>
        <fullName evidence="3">Fasciclin-domain-containing protein</fullName>
    </submittedName>
</protein>
<dbReference type="Proteomes" id="UP001305647">
    <property type="component" value="Unassembled WGS sequence"/>
</dbReference>
<sequence>MRQNIVFFAATAAALVAPGINRQQVSLSDIHDKSSERNHVQAWWDALPNAEKLFSSVQDRISKPIADSTLDGLLSLVDGEKEGPHPRPPHGGHGRHGHHGDPEKTIYDLIKESEHTTKFAKLVEEHDDIKQLLQDTEHNYTLFIPTDRAFEHIPHHGDGDHDDNNNTDDHKKPFKEFILALLKYHISPGLYPLHRIRESNTLPSSLHPSALSTSTSSKKHHHHNPQRIRVSTVPFLPITRLNFRARLLAGDFVAKNGLVHALDSILIPPPSQTTIVRLLPAQFSTLALALETTGLGGELEGLHREGGVTLFAPSNLAWARLGPRVNGFLFSERGRKYLRGLVRYHVAVNETLYSDEFYKAGGNEEGDEGQSGGGRGYRHVDLTSLLDGKPISVDIKRWRRFVSIQVNGFVSVVVRDGVADDGVVHVVSRVLMPPCEHRGGEGIEEVEEGEMSVEELKRRLEPYVEETSDGLEGLGDL</sequence>
<dbReference type="PROSITE" id="PS50213">
    <property type="entry name" value="FAS1"/>
    <property type="match status" value="2"/>
</dbReference>
<dbReference type="PANTHER" id="PTHR10900">
    <property type="entry name" value="PERIOSTIN-RELATED"/>
    <property type="match status" value="1"/>
</dbReference>
<comment type="caution">
    <text evidence="3">The sequence shown here is derived from an EMBL/GenBank/DDBJ whole genome shotgun (WGS) entry which is preliminary data.</text>
</comment>
<feature type="domain" description="FAS1" evidence="2">
    <location>
        <begin position="270"/>
        <end position="431"/>
    </location>
</feature>
<evidence type="ECO:0000313" key="3">
    <source>
        <dbReference type="EMBL" id="KAK4102234.1"/>
    </source>
</evidence>
<reference evidence="3" key="1">
    <citation type="journal article" date="2023" name="Mol. Phylogenet. Evol.">
        <title>Genome-scale phylogeny and comparative genomics of the fungal order Sordariales.</title>
        <authorList>
            <person name="Hensen N."/>
            <person name="Bonometti L."/>
            <person name="Westerberg I."/>
            <person name="Brannstrom I.O."/>
            <person name="Guillou S."/>
            <person name="Cros-Aarteil S."/>
            <person name="Calhoun S."/>
            <person name="Haridas S."/>
            <person name="Kuo A."/>
            <person name="Mondo S."/>
            <person name="Pangilinan J."/>
            <person name="Riley R."/>
            <person name="LaButti K."/>
            <person name="Andreopoulos B."/>
            <person name="Lipzen A."/>
            <person name="Chen C."/>
            <person name="Yan M."/>
            <person name="Daum C."/>
            <person name="Ng V."/>
            <person name="Clum A."/>
            <person name="Steindorff A."/>
            <person name="Ohm R.A."/>
            <person name="Martin F."/>
            <person name="Silar P."/>
            <person name="Natvig D.O."/>
            <person name="Lalanne C."/>
            <person name="Gautier V."/>
            <person name="Ament-Velasquez S.L."/>
            <person name="Kruys A."/>
            <person name="Hutchinson M.I."/>
            <person name="Powell A.J."/>
            <person name="Barry K."/>
            <person name="Miller A.N."/>
            <person name="Grigoriev I.V."/>
            <person name="Debuchy R."/>
            <person name="Gladieux P."/>
            <person name="Hiltunen Thoren M."/>
            <person name="Johannesson H."/>
        </authorList>
    </citation>
    <scope>NUCLEOTIDE SEQUENCE</scope>
    <source>
        <strain evidence="3">CBS 757.83</strain>
    </source>
</reference>
<keyword evidence="4" id="KW-1185">Reference proteome</keyword>
<dbReference type="SMART" id="SM00554">
    <property type="entry name" value="FAS1"/>
    <property type="match status" value="2"/>
</dbReference>
<evidence type="ECO:0000259" key="2">
    <source>
        <dbReference type="PROSITE" id="PS50213"/>
    </source>
</evidence>
<proteinExistence type="predicted"/>